<feature type="chain" id="PRO_5042118205" evidence="1">
    <location>
        <begin position="25"/>
        <end position="401"/>
    </location>
</feature>
<dbReference type="Pfam" id="PF13729">
    <property type="entry name" value="TraF_2"/>
    <property type="match status" value="1"/>
</dbReference>
<gene>
    <name evidence="2" type="primary">traF</name>
    <name evidence="2" type="ORF">MX989_08305</name>
</gene>
<dbReference type="InterPro" id="IPR032811">
    <property type="entry name" value="Put_conjugal_transfer"/>
</dbReference>
<dbReference type="Gene3D" id="2.40.160.60">
    <property type="entry name" value="Outer membrane protein transport protein (OMPP1/FadL/TodX)"/>
    <property type="match status" value="1"/>
</dbReference>
<protein>
    <submittedName>
        <fullName evidence="2">Conjugal transfer protein TraF</fullName>
    </submittedName>
</protein>
<keyword evidence="1" id="KW-0732">Signal</keyword>
<organism evidence="2 3">
    <name type="scientific">Enterobacter sichuanensis</name>
    <dbReference type="NCBI Taxonomy" id="2071710"/>
    <lineage>
        <taxon>Bacteria</taxon>
        <taxon>Pseudomonadati</taxon>
        <taxon>Pseudomonadota</taxon>
        <taxon>Gammaproteobacteria</taxon>
        <taxon>Enterobacterales</taxon>
        <taxon>Enterobacteriaceae</taxon>
        <taxon>Enterobacter</taxon>
        <taxon>Enterobacter cloacae complex</taxon>
    </lineage>
</organism>
<sequence length="401" mass="42514">MKTNIIMHSLLIAGFSATAPFASASYNGFDARSTAMGGTGVASAHFGVAPLVNPALLATSRSQDKISLIAPSLGAQVSDPANLIDGFDDVKSAWDRLESAMGTGNEAQAAGKLGDMVAGLSGENAYANVGLAMVLAVPDDSLPIALSVNSWAKGNARALVSQSDLEYLEGVANGSIIPVEEDLDNLTSRAEGMAALVTEYGVSIAHPFTVGDIPAGVGFTPKIQRIETWNYNVAINNYDSSDLRDGNWQHQTMSANIDAGLFASPTPGWMVALSAQNLFENRVKTREVNGYQPAFVIRPQLTAGTAWQTGPVTLGADIDLTPVSNFQYIDKNQYAAFGAEWRTADWVQLRAGYRLDMRGNDRRVVTGGVGLSAGEAMQFDLTALAGRDRTIGGVAQFTFYF</sequence>
<evidence type="ECO:0000313" key="3">
    <source>
        <dbReference type="Proteomes" id="UP001185068"/>
    </source>
</evidence>
<comment type="caution">
    <text evidence="2">The sequence shown here is derived from an EMBL/GenBank/DDBJ whole genome shotgun (WGS) entry which is preliminary data.</text>
</comment>
<dbReference type="RefSeq" id="WP_310822031.1">
    <property type="nucleotide sequence ID" value="NZ_JALLIR010000001.1"/>
</dbReference>
<dbReference type="Proteomes" id="UP001185068">
    <property type="component" value="Unassembled WGS sequence"/>
</dbReference>
<name>A0AAE4DVE0_9ENTR</name>
<dbReference type="AlphaFoldDB" id="A0AAE4DVE0"/>
<evidence type="ECO:0000313" key="2">
    <source>
        <dbReference type="EMBL" id="MDR9946079.1"/>
    </source>
</evidence>
<proteinExistence type="predicted"/>
<evidence type="ECO:0000256" key="1">
    <source>
        <dbReference type="SAM" id="SignalP"/>
    </source>
</evidence>
<accession>A0AAE4DVE0</accession>
<dbReference type="EMBL" id="JALLIR010000001">
    <property type="protein sequence ID" value="MDR9946079.1"/>
    <property type="molecule type" value="Genomic_DNA"/>
</dbReference>
<reference evidence="2" key="1">
    <citation type="submission" date="2022-11" db="EMBL/GenBank/DDBJ databases">
        <title>blaNDM-1 and qnrB1 co-producing ST413 Enterobacter.</title>
        <authorList>
            <person name="Halder G."/>
            <person name="Chaudhuri B."/>
            <person name="Dutta S."/>
        </authorList>
    </citation>
    <scope>NUCLEOTIDE SEQUENCE</scope>
    <source>
        <strain evidence="2">PEER684</strain>
    </source>
</reference>
<feature type="signal peptide" evidence="1">
    <location>
        <begin position="1"/>
        <end position="24"/>
    </location>
</feature>